<dbReference type="AlphaFoldDB" id="A0A0C1IGD5"/>
<accession>A0A0C1IGD5</accession>
<evidence type="ECO:0000313" key="2">
    <source>
        <dbReference type="EMBL" id="KIC93250.1"/>
    </source>
</evidence>
<dbReference type="OrthoDB" id="659408at2"/>
<keyword evidence="3" id="KW-1185">Reference proteome</keyword>
<dbReference type="Gene3D" id="3.40.50.1820">
    <property type="entry name" value="alpha/beta hydrolase"/>
    <property type="match status" value="1"/>
</dbReference>
<sequence>MKVYFIPGLGADKRVFRHICLPEGFDMIHLDWLRPEADEKLVHYAERLAGGIDMKEPWSVVGLSFGGMLAAEISRQFTPKQTILIASVPASEHLPRYFKFLAPLNLHKILPMKIFTNASLAKRLFTAETREDKMLLRRIIRETDHDFIRWALGAILGWKGGIGNKNDKPDFFHIHGTKDILLPARYVQPTHFIEGGGHLMIMNRAGEINTLLNQILTRQ</sequence>
<organism evidence="2 3">
    <name type="scientific">Flavihumibacter solisilvae</name>
    <dbReference type="NCBI Taxonomy" id="1349421"/>
    <lineage>
        <taxon>Bacteria</taxon>
        <taxon>Pseudomonadati</taxon>
        <taxon>Bacteroidota</taxon>
        <taxon>Chitinophagia</taxon>
        <taxon>Chitinophagales</taxon>
        <taxon>Chitinophagaceae</taxon>
        <taxon>Flavihumibacter</taxon>
    </lineage>
</organism>
<dbReference type="STRING" id="1349421.OI18_18535"/>
<dbReference type="Proteomes" id="UP000031408">
    <property type="component" value="Unassembled WGS sequence"/>
</dbReference>
<evidence type="ECO:0000313" key="3">
    <source>
        <dbReference type="Proteomes" id="UP000031408"/>
    </source>
</evidence>
<reference evidence="2 3" key="1">
    <citation type="submission" date="2014-11" db="EMBL/GenBank/DDBJ databases">
        <title>Genome sequence of Flavihumibacter solisilvae 3-3.</title>
        <authorList>
            <person name="Zhou G."/>
            <person name="Li M."/>
            <person name="Wang G."/>
        </authorList>
    </citation>
    <scope>NUCLEOTIDE SEQUENCE [LARGE SCALE GENOMIC DNA]</scope>
    <source>
        <strain evidence="2 3">3-3</strain>
    </source>
</reference>
<dbReference type="Pfam" id="PF12697">
    <property type="entry name" value="Abhydrolase_6"/>
    <property type="match status" value="1"/>
</dbReference>
<gene>
    <name evidence="2" type="ORF">OI18_18535</name>
</gene>
<dbReference type="RefSeq" id="WP_039142528.1">
    <property type="nucleotide sequence ID" value="NZ_JSVC01000021.1"/>
</dbReference>
<protein>
    <recommendedName>
        <fullName evidence="1">AB hydrolase-1 domain-containing protein</fullName>
    </recommendedName>
</protein>
<feature type="domain" description="AB hydrolase-1" evidence="1">
    <location>
        <begin position="4"/>
        <end position="206"/>
    </location>
</feature>
<evidence type="ECO:0000259" key="1">
    <source>
        <dbReference type="Pfam" id="PF12697"/>
    </source>
</evidence>
<dbReference type="SUPFAM" id="SSF53474">
    <property type="entry name" value="alpha/beta-Hydrolases"/>
    <property type="match status" value="1"/>
</dbReference>
<comment type="caution">
    <text evidence="2">The sequence shown here is derived from an EMBL/GenBank/DDBJ whole genome shotgun (WGS) entry which is preliminary data.</text>
</comment>
<dbReference type="InterPro" id="IPR029058">
    <property type="entry name" value="AB_hydrolase_fold"/>
</dbReference>
<dbReference type="InterPro" id="IPR000073">
    <property type="entry name" value="AB_hydrolase_1"/>
</dbReference>
<name>A0A0C1IGD5_9BACT</name>
<dbReference type="EMBL" id="JSVC01000021">
    <property type="protein sequence ID" value="KIC93250.1"/>
    <property type="molecule type" value="Genomic_DNA"/>
</dbReference>
<proteinExistence type="predicted"/>